<dbReference type="CDD" id="cd00063">
    <property type="entry name" value="FN3"/>
    <property type="match status" value="1"/>
</dbReference>
<comment type="subcellular location">
    <subcellularLocation>
        <location evidence="1">Secreted</location>
    </subcellularLocation>
</comment>
<feature type="signal peptide" evidence="4">
    <location>
        <begin position="1"/>
        <end position="18"/>
    </location>
</feature>
<dbReference type="Gene3D" id="3.40.630.10">
    <property type="entry name" value="Zn peptidases"/>
    <property type="match status" value="1"/>
</dbReference>
<dbReference type="OrthoDB" id="9787436at2"/>
<reference evidence="6 7" key="1">
    <citation type="submission" date="2016-10" db="EMBL/GenBank/DDBJ databases">
        <authorList>
            <person name="de Groot N.N."/>
        </authorList>
    </citation>
    <scope>NUCLEOTIDE SEQUENCE [LARGE SCALE GENOMIC DNA]</scope>
    <source>
        <strain evidence="6 7">DSM 21668</strain>
    </source>
</reference>
<feature type="chain" id="PRO_5011753262" evidence="4">
    <location>
        <begin position="19"/>
        <end position="446"/>
    </location>
</feature>
<dbReference type="GO" id="GO:0005576">
    <property type="term" value="C:extracellular region"/>
    <property type="evidence" value="ECO:0007669"/>
    <property type="project" value="UniProtKB-SubCell"/>
</dbReference>
<dbReference type="PANTHER" id="PTHR12147">
    <property type="entry name" value="METALLOPEPTIDASE M28 FAMILY MEMBER"/>
    <property type="match status" value="1"/>
</dbReference>
<keyword evidence="4" id="KW-0732">Signal</keyword>
<dbReference type="AlphaFoldDB" id="A0A1G9R4K0"/>
<feature type="domain" description="Fibronectin type-III" evidence="5">
    <location>
        <begin position="363"/>
        <end position="446"/>
    </location>
</feature>
<dbReference type="SUPFAM" id="SSF49265">
    <property type="entry name" value="Fibronectin type III"/>
    <property type="match status" value="1"/>
</dbReference>
<accession>A0A1G9R4K0</accession>
<dbReference type="Pfam" id="PF04389">
    <property type="entry name" value="Peptidase_M28"/>
    <property type="match status" value="1"/>
</dbReference>
<evidence type="ECO:0000259" key="5">
    <source>
        <dbReference type="PROSITE" id="PS50853"/>
    </source>
</evidence>
<keyword evidence="3" id="KW-0378">Hydrolase</keyword>
<dbReference type="Proteomes" id="UP000198901">
    <property type="component" value="Unassembled WGS sequence"/>
</dbReference>
<keyword evidence="7" id="KW-1185">Reference proteome</keyword>
<evidence type="ECO:0000313" key="6">
    <source>
        <dbReference type="EMBL" id="SDM18226.1"/>
    </source>
</evidence>
<keyword evidence="3" id="KW-0645">Protease</keyword>
<keyword evidence="2" id="KW-0964">Secreted</keyword>
<dbReference type="InterPro" id="IPR007484">
    <property type="entry name" value="Peptidase_M28"/>
</dbReference>
<organism evidence="6 7">
    <name type="scientific">Siphonobacter aquaeclarae</name>
    <dbReference type="NCBI Taxonomy" id="563176"/>
    <lineage>
        <taxon>Bacteria</taxon>
        <taxon>Pseudomonadati</taxon>
        <taxon>Bacteroidota</taxon>
        <taxon>Cytophagia</taxon>
        <taxon>Cytophagales</taxon>
        <taxon>Cytophagaceae</taxon>
        <taxon>Siphonobacter</taxon>
    </lineage>
</organism>
<sequence length="446" mass="49227">MFRRFIFLLSLSVTSASAQQIVVRDPEISQYVSRVSADSLRSTVHKLVSFGTRHTLSTTSDAGKGIGAARNWVLSRFRQFGKTSGGRLTADLQTWTLKAGERRIDKDHDIANVVATLKGTDPADSRVFVISAHLDSRAFDIMNRDIDAPGANDDGSGVATVLEAARLLSASKFPATVIFLVVSGEEQGLYGAEYFAKQAFENKTLIEAVLNNDTMGSSLGSETALSDNTRVRVFSEGLPAYQTAEQAAKIRGIGAESDGKARQLARYLKETGERYVDQLEIVLIFRNDRFQRGGDHTPFVNNGFAAVRITEMNENFDHQHQDIHTANGTEYGDLEKFMDFEYLRKNTAANIAALANLAKAPAAPEEVQIDLRGPASYAKLAWKAPKAGKVKGYYILMRETYQPFWQKKIFTKDLSVTLPYSRDSYFFAIQAVGEDGNESLPVIPKP</sequence>
<dbReference type="InterPro" id="IPR036116">
    <property type="entry name" value="FN3_sf"/>
</dbReference>
<dbReference type="RefSeq" id="WP_093203112.1">
    <property type="nucleotide sequence ID" value="NZ_FNGS01000005.1"/>
</dbReference>
<evidence type="ECO:0000256" key="1">
    <source>
        <dbReference type="ARBA" id="ARBA00004613"/>
    </source>
</evidence>
<evidence type="ECO:0000256" key="4">
    <source>
        <dbReference type="SAM" id="SignalP"/>
    </source>
</evidence>
<evidence type="ECO:0000256" key="3">
    <source>
        <dbReference type="ARBA" id="ARBA00023049"/>
    </source>
</evidence>
<dbReference type="PROSITE" id="PS50853">
    <property type="entry name" value="FN3"/>
    <property type="match status" value="1"/>
</dbReference>
<dbReference type="GO" id="GO:0008235">
    <property type="term" value="F:metalloexopeptidase activity"/>
    <property type="evidence" value="ECO:0007669"/>
    <property type="project" value="InterPro"/>
</dbReference>
<dbReference type="InterPro" id="IPR045175">
    <property type="entry name" value="M28_fam"/>
</dbReference>
<name>A0A1G9R4K0_9BACT</name>
<proteinExistence type="predicted"/>
<dbReference type="GO" id="GO:0006508">
    <property type="term" value="P:proteolysis"/>
    <property type="evidence" value="ECO:0007669"/>
    <property type="project" value="InterPro"/>
</dbReference>
<evidence type="ECO:0000256" key="2">
    <source>
        <dbReference type="ARBA" id="ARBA00022525"/>
    </source>
</evidence>
<dbReference type="InterPro" id="IPR013783">
    <property type="entry name" value="Ig-like_fold"/>
</dbReference>
<dbReference type="SUPFAM" id="SSF53187">
    <property type="entry name" value="Zn-dependent exopeptidases"/>
    <property type="match status" value="1"/>
</dbReference>
<evidence type="ECO:0000313" key="7">
    <source>
        <dbReference type="Proteomes" id="UP000198901"/>
    </source>
</evidence>
<gene>
    <name evidence="6" type="ORF">SAMN04488090_2738</name>
</gene>
<dbReference type="STRING" id="563176.SAMN04488090_2738"/>
<keyword evidence="3" id="KW-0482">Metalloprotease</keyword>
<dbReference type="InterPro" id="IPR003961">
    <property type="entry name" value="FN3_dom"/>
</dbReference>
<dbReference type="EMBL" id="FNGS01000005">
    <property type="protein sequence ID" value="SDM18226.1"/>
    <property type="molecule type" value="Genomic_DNA"/>
</dbReference>
<dbReference type="Gene3D" id="2.60.40.10">
    <property type="entry name" value="Immunoglobulins"/>
    <property type="match status" value="1"/>
</dbReference>
<protein>
    <submittedName>
        <fullName evidence="6">Peptidase family M28</fullName>
    </submittedName>
</protein>
<dbReference type="PANTHER" id="PTHR12147:SF26">
    <property type="entry name" value="PEPTIDASE M28 DOMAIN-CONTAINING PROTEIN"/>
    <property type="match status" value="1"/>
</dbReference>